<organism evidence="2 3">
    <name type="scientific">Synaphobranchus kaupii</name>
    <name type="common">Kaup's arrowtooth eel</name>
    <dbReference type="NCBI Taxonomy" id="118154"/>
    <lineage>
        <taxon>Eukaryota</taxon>
        <taxon>Metazoa</taxon>
        <taxon>Chordata</taxon>
        <taxon>Craniata</taxon>
        <taxon>Vertebrata</taxon>
        <taxon>Euteleostomi</taxon>
        <taxon>Actinopterygii</taxon>
        <taxon>Neopterygii</taxon>
        <taxon>Teleostei</taxon>
        <taxon>Anguilliformes</taxon>
        <taxon>Synaphobranchidae</taxon>
        <taxon>Synaphobranchus</taxon>
    </lineage>
</organism>
<accession>A0A9Q1G332</accession>
<evidence type="ECO:0000256" key="1">
    <source>
        <dbReference type="SAM" id="MobiDB-lite"/>
    </source>
</evidence>
<reference evidence="2" key="1">
    <citation type="journal article" date="2023" name="Science">
        <title>Genome structures resolve the early diversification of teleost fishes.</title>
        <authorList>
            <person name="Parey E."/>
            <person name="Louis A."/>
            <person name="Montfort J."/>
            <person name="Bouchez O."/>
            <person name="Roques C."/>
            <person name="Iampietro C."/>
            <person name="Lluch J."/>
            <person name="Castinel A."/>
            <person name="Donnadieu C."/>
            <person name="Desvignes T."/>
            <person name="Floi Bucao C."/>
            <person name="Jouanno E."/>
            <person name="Wen M."/>
            <person name="Mejri S."/>
            <person name="Dirks R."/>
            <person name="Jansen H."/>
            <person name="Henkel C."/>
            <person name="Chen W.J."/>
            <person name="Zahm M."/>
            <person name="Cabau C."/>
            <person name="Klopp C."/>
            <person name="Thompson A.W."/>
            <person name="Robinson-Rechavi M."/>
            <person name="Braasch I."/>
            <person name="Lecointre G."/>
            <person name="Bobe J."/>
            <person name="Postlethwait J.H."/>
            <person name="Berthelot C."/>
            <person name="Roest Crollius H."/>
            <person name="Guiguen Y."/>
        </authorList>
    </citation>
    <scope>NUCLEOTIDE SEQUENCE</scope>
    <source>
        <strain evidence="2">WJC10195</strain>
    </source>
</reference>
<protein>
    <submittedName>
        <fullName evidence="2">Uncharacterized protein</fullName>
    </submittedName>
</protein>
<evidence type="ECO:0000313" key="3">
    <source>
        <dbReference type="Proteomes" id="UP001152622"/>
    </source>
</evidence>
<dbReference type="AlphaFoldDB" id="A0A9Q1G332"/>
<dbReference type="EMBL" id="JAINUF010000002">
    <property type="protein sequence ID" value="KAJ8374019.1"/>
    <property type="molecule type" value="Genomic_DNA"/>
</dbReference>
<name>A0A9Q1G332_SYNKA</name>
<gene>
    <name evidence="2" type="ORF">SKAU_G00045990</name>
</gene>
<sequence length="86" mass="8760">MRRCKALPPKDSCSRLRGQLGPQPGAGDGGSCDGAPFSRGRSLGQRRSVDLSGPFPAQEHSIFPSGQGGRVDEGGAHGGATAQRAS</sequence>
<keyword evidence="3" id="KW-1185">Reference proteome</keyword>
<comment type="caution">
    <text evidence="2">The sequence shown here is derived from an EMBL/GenBank/DDBJ whole genome shotgun (WGS) entry which is preliminary data.</text>
</comment>
<proteinExistence type="predicted"/>
<dbReference type="Proteomes" id="UP001152622">
    <property type="component" value="Chromosome 2"/>
</dbReference>
<evidence type="ECO:0000313" key="2">
    <source>
        <dbReference type="EMBL" id="KAJ8374019.1"/>
    </source>
</evidence>
<feature type="region of interest" description="Disordered" evidence="1">
    <location>
        <begin position="1"/>
        <end position="86"/>
    </location>
</feature>